<dbReference type="OrthoDB" id="9786272at2"/>
<dbReference type="InterPro" id="IPR050406">
    <property type="entry name" value="FGGY_Carb_Kinase"/>
</dbReference>
<feature type="domain" description="Carbohydrate kinase FGGY C-terminal" evidence="6">
    <location>
        <begin position="294"/>
        <end position="467"/>
    </location>
</feature>
<dbReference type="Pfam" id="PF21546">
    <property type="entry name" value="FGGY_C_2"/>
    <property type="match status" value="1"/>
</dbReference>
<dbReference type="SUPFAM" id="SSF53067">
    <property type="entry name" value="Actin-like ATPase domain"/>
    <property type="match status" value="2"/>
</dbReference>
<evidence type="ECO:0000313" key="7">
    <source>
        <dbReference type="EMBL" id="RIY03318.1"/>
    </source>
</evidence>
<keyword evidence="2" id="KW-0808">Transferase</keyword>
<protein>
    <submittedName>
        <fullName evidence="7">Carbohydrate kinase</fullName>
    </submittedName>
</protein>
<dbReference type="InterPro" id="IPR018484">
    <property type="entry name" value="FGGY_N"/>
</dbReference>
<dbReference type="Pfam" id="PF00370">
    <property type="entry name" value="FGGY_N"/>
    <property type="match status" value="1"/>
</dbReference>
<evidence type="ECO:0000256" key="4">
    <source>
        <dbReference type="SAM" id="MobiDB-lite"/>
    </source>
</evidence>
<evidence type="ECO:0000256" key="2">
    <source>
        <dbReference type="ARBA" id="ARBA00022679"/>
    </source>
</evidence>
<dbReference type="AlphaFoldDB" id="A0A3A1WN39"/>
<organism evidence="7 8">
    <name type="scientific">Aureimonas flava</name>
    <dbReference type="NCBI Taxonomy" id="2320271"/>
    <lineage>
        <taxon>Bacteria</taxon>
        <taxon>Pseudomonadati</taxon>
        <taxon>Pseudomonadota</taxon>
        <taxon>Alphaproteobacteria</taxon>
        <taxon>Hyphomicrobiales</taxon>
        <taxon>Aurantimonadaceae</taxon>
        <taxon>Aureimonas</taxon>
    </lineage>
</organism>
<keyword evidence="8" id="KW-1185">Reference proteome</keyword>
<dbReference type="EMBL" id="QYRN01000001">
    <property type="protein sequence ID" value="RIY03318.1"/>
    <property type="molecule type" value="Genomic_DNA"/>
</dbReference>
<dbReference type="InterPro" id="IPR049382">
    <property type="entry name" value="FGGY_C_2"/>
</dbReference>
<evidence type="ECO:0000256" key="3">
    <source>
        <dbReference type="ARBA" id="ARBA00022777"/>
    </source>
</evidence>
<keyword evidence="3 7" id="KW-0418">Kinase</keyword>
<accession>A0A3A1WN39</accession>
<feature type="region of interest" description="Disordered" evidence="4">
    <location>
        <begin position="1"/>
        <end position="41"/>
    </location>
</feature>
<dbReference type="Gene3D" id="3.30.420.40">
    <property type="match status" value="2"/>
</dbReference>
<dbReference type="CDD" id="cd07772">
    <property type="entry name" value="ASKHA_NBD_FGGY_NaCK-like"/>
    <property type="match status" value="1"/>
</dbReference>
<dbReference type="InterPro" id="IPR043129">
    <property type="entry name" value="ATPase_NBD"/>
</dbReference>
<sequence length="510" mass="54589">MPCPPTRSCDGGGRRWPTSWRRTRTHRPPSRNSNPCSGWTERMDRPARHVAVIDIGKTNAKVVLHDLAERRDLAFRSITNEVRRDGPYPHFDLDRLFAFVVASLGEVAAGHAPDAIAITTHGASIVLVDETGLSLPMLDYEFDLAGPESDAYEPLRPDFAETLSPRMAQGLNVGRQLFWLQSRFPDAFARTRHILTYPQYWAWRLTGVASVETTSIACHTDLWSPPAGACSSLVARMGWGALLPPLRTAFDTLGPLLPEIARQAGLADRNAIPVLCGIHDSNASLLPHLLSRPAPFAVVSTGTWVVCFAVGGRRDTLDPALGTFSNVDAFGRPVPSGIFMGGREFDALTGGEAEAPDEAVLASVVERGIMALPGQTAGSGPFPRARGGWSVEPGALSRAERTAAASLYAALATNEVLRVIGADGPTVVEGPFARNDAFLRALRQLTGRPVAAPLEGTGTSAGAALLALGPNAAIEPAAERVIPDTPLPDLGRYREMWLAAAEVRKVEETA</sequence>
<name>A0A3A1WN39_9HYPH</name>
<gene>
    <name evidence="7" type="ORF">D3218_00685</name>
</gene>
<dbReference type="PANTHER" id="PTHR43095">
    <property type="entry name" value="SUGAR KINASE"/>
    <property type="match status" value="1"/>
</dbReference>
<dbReference type="Proteomes" id="UP000265750">
    <property type="component" value="Unassembled WGS sequence"/>
</dbReference>
<evidence type="ECO:0000259" key="6">
    <source>
        <dbReference type="Pfam" id="PF21546"/>
    </source>
</evidence>
<feature type="domain" description="Carbohydrate kinase FGGY N-terminal" evidence="5">
    <location>
        <begin position="51"/>
        <end position="286"/>
    </location>
</feature>
<evidence type="ECO:0000259" key="5">
    <source>
        <dbReference type="Pfam" id="PF00370"/>
    </source>
</evidence>
<comment type="similarity">
    <text evidence="1">Belongs to the FGGY kinase family.</text>
</comment>
<dbReference type="GO" id="GO:0016301">
    <property type="term" value="F:kinase activity"/>
    <property type="evidence" value="ECO:0007669"/>
    <property type="project" value="UniProtKB-KW"/>
</dbReference>
<dbReference type="GO" id="GO:0005975">
    <property type="term" value="P:carbohydrate metabolic process"/>
    <property type="evidence" value="ECO:0007669"/>
    <property type="project" value="InterPro"/>
</dbReference>
<reference evidence="8" key="1">
    <citation type="submission" date="2018-09" db="EMBL/GenBank/DDBJ databases">
        <authorList>
            <person name="Tuo L."/>
        </authorList>
    </citation>
    <scope>NUCLEOTIDE SEQUENCE [LARGE SCALE GENOMIC DNA]</scope>
    <source>
        <strain evidence="8">M2BS4Y-1</strain>
    </source>
</reference>
<evidence type="ECO:0000256" key="1">
    <source>
        <dbReference type="ARBA" id="ARBA00009156"/>
    </source>
</evidence>
<dbReference type="PANTHER" id="PTHR43095:SF5">
    <property type="entry name" value="XYLULOSE KINASE"/>
    <property type="match status" value="1"/>
</dbReference>
<comment type="caution">
    <text evidence="7">The sequence shown here is derived from an EMBL/GenBank/DDBJ whole genome shotgun (WGS) entry which is preliminary data.</text>
</comment>
<proteinExistence type="inferred from homology"/>
<evidence type="ECO:0000313" key="8">
    <source>
        <dbReference type="Proteomes" id="UP000265750"/>
    </source>
</evidence>